<protein>
    <submittedName>
        <fullName evidence="1">Uncharacterized protein</fullName>
    </submittedName>
</protein>
<evidence type="ECO:0000313" key="1">
    <source>
        <dbReference type="EnsemblPlants" id="TuG1812G0500000512.01.T01"/>
    </source>
</evidence>
<reference evidence="1" key="3">
    <citation type="submission" date="2022-06" db="UniProtKB">
        <authorList>
            <consortium name="EnsemblPlants"/>
        </authorList>
    </citation>
    <scope>IDENTIFICATION</scope>
</reference>
<accession>A0A8R7Q8I2</accession>
<dbReference type="AlphaFoldDB" id="A0A8R7Q8I2"/>
<dbReference type="Proteomes" id="UP000015106">
    <property type="component" value="Chromosome 5"/>
</dbReference>
<dbReference type="Gramene" id="TuG1812G0500000512.01.T01">
    <property type="protein sequence ID" value="TuG1812G0500000512.01.T01"/>
    <property type="gene ID" value="TuG1812G0500000512.01"/>
</dbReference>
<sequence length="86" mass="9490">DPVKRAELRAQLKELKAKLKELRAAKVTNGVPSEIQPFLAEMVKKKKAALQEAYSNREPLILCLNSRQDPCASPPAFSEDGEGKEA</sequence>
<name>A0A8R7Q8I2_TRIUA</name>
<dbReference type="EnsemblPlants" id="TuG1812G0500000512.01.T01">
    <property type="protein sequence ID" value="TuG1812G0500000512.01.T01"/>
    <property type="gene ID" value="TuG1812G0500000512.01"/>
</dbReference>
<keyword evidence="2" id="KW-1185">Reference proteome</keyword>
<organism evidence="1 2">
    <name type="scientific">Triticum urartu</name>
    <name type="common">Red wild einkorn</name>
    <name type="synonym">Crithodium urartu</name>
    <dbReference type="NCBI Taxonomy" id="4572"/>
    <lineage>
        <taxon>Eukaryota</taxon>
        <taxon>Viridiplantae</taxon>
        <taxon>Streptophyta</taxon>
        <taxon>Embryophyta</taxon>
        <taxon>Tracheophyta</taxon>
        <taxon>Spermatophyta</taxon>
        <taxon>Magnoliopsida</taxon>
        <taxon>Liliopsida</taxon>
        <taxon>Poales</taxon>
        <taxon>Poaceae</taxon>
        <taxon>BOP clade</taxon>
        <taxon>Pooideae</taxon>
        <taxon>Triticodae</taxon>
        <taxon>Triticeae</taxon>
        <taxon>Triticinae</taxon>
        <taxon>Triticum</taxon>
    </lineage>
</organism>
<proteinExistence type="predicted"/>
<reference evidence="1" key="2">
    <citation type="submission" date="2018-03" db="EMBL/GenBank/DDBJ databases">
        <title>The Triticum urartu genome reveals the dynamic nature of wheat genome evolution.</title>
        <authorList>
            <person name="Ling H."/>
            <person name="Ma B."/>
            <person name="Shi X."/>
            <person name="Liu H."/>
            <person name="Dong L."/>
            <person name="Sun H."/>
            <person name="Cao Y."/>
            <person name="Gao Q."/>
            <person name="Zheng S."/>
            <person name="Li Y."/>
            <person name="Yu Y."/>
            <person name="Du H."/>
            <person name="Qi M."/>
            <person name="Li Y."/>
            <person name="Yu H."/>
            <person name="Cui Y."/>
            <person name="Wang N."/>
            <person name="Chen C."/>
            <person name="Wu H."/>
            <person name="Zhao Y."/>
            <person name="Zhang J."/>
            <person name="Li Y."/>
            <person name="Zhou W."/>
            <person name="Zhang B."/>
            <person name="Hu W."/>
            <person name="Eijk M."/>
            <person name="Tang J."/>
            <person name="Witsenboer H."/>
            <person name="Zhao S."/>
            <person name="Li Z."/>
            <person name="Zhang A."/>
            <person name="Wang D."/>
            <person name="Liang C."/>
        </authorList>
    </citation>
    <scope>NUCLEOTIDE SEQUENCE [LARGE SCALE GENOMIC DNA]</scope>
    <source>
        <strain evidence="1">cv. G1812</strain>
    </source>
</reference>
<evidence type="ECO:0000313" key="2">
    <source>
        <dbReference type="Proteomes" id="UP000015106"/>
    </source>
</evidence>
<reference evidence="2" key="1">
    <citation type="journal article" date="2013" name="Nature">
        <title>Draft genome of the wheat A-genome progenitor Triticum urartu.</title>
        <authorList>
            <person name="Ling H.Q."/>
            <person name="Zhao S."/>
            <person name="Liu D."/>
            <person name="Wang J."/>
            <person name="Sun H."/>
            <person name="Zhang C."/>
            <person name="Fan H."/>
            <person name="Li D."/>
            <person name="Dong L."/>
            <person name="Tao Y."/>
            <person name="Gao C."/>
            <person name="Wu H."/>
            <person name="Li Y."/>
            <person name="Cui Y."/>
            <person name="Guo X."/>
            <person name="Zheng S."/>
            <person name="Wang B."/>
            <person name="Yu K."/>
            <person name="Liang Q."/>
            <person name="Yang W."/>
            <person name="Lou X."/>
            <person name="Chen J."/>
            <person name="Feng M."/>
            <person name="Jian J."/>
            <person name="Zhang X."/>
            <person name="Luo G."/>
            <person name="Jiang Y."/>
            <person name="Liu J."/>
            <person name="Wang Z."/>
            <person name="Sha Y."/>
            <person name="Zhang B."/>
            <person name="Wu H."/>
            <person name="Tang D."/>
            <person name="Shen Q."/>
            <person name="Xue P."/>
            <person name="Zou S."/>
            <person name="Wang X."/>
            <person name="Liu X."/>
            <person name="Wang F."/>
            <person name="Yang Y."/>
            <person name="An X."/>
            <person name="Dong Z."/>
            <person name="Zhang K."/>
            <person name="Zhang X."/>
            <person name="Luo M.C."/>
            <person name="Dvorak J."/>
            <person name="Tong Y."/>
            <person name="Wang J."/>
            <person name="Yang H."/>
            <person name="Li Z."/>
            <person name="Wang D."/>
            <person name="Zhang A."/>
            <person name="Wang J."/>
        </authorList>
    </citation>
    <scope>NUCLEOTIDE SEQUENCE</scope>
    <source>
        <strain evidence="2">cv. G1812</strain>
    </source>
</reference>